<sequence length="641" mass="71821">MSAPVEGKKVAPKSAAGDVLVEKEPFLAVIIADSYNKSLQPCTLDRSREVILYCTSYPQLIRSHVEKSKWSTLMNIKVIVNEDARSVGDALRDLDDKQLISTDFVLLQGDLVANLDLKSCMEIHKTTRESDKDAILTRVMKDCPPGHRTRSPNTSSLYALNRSTNQILAHQIVLDSKKVKLPTELIREAKELELRYDLLDCHITLCAAMVPSLFTENFDYQTVDDLVHGVLGNQEILGNTMHVHVVEDGYAARVTDFFTYKAVSTDVLEKWAYPFSPDTEWSNENGISLVSFGNKYAVSSKLFSKKCNLGSNVVIGDNTAIKYGASISNSVIGNNCIIGANVSIQNCYVWDNTVIEDDCSLTNTIICEQVRLYKNTQLLATSKDTMAMQNIDFVLGKGVHLGPNVTLDQPVLLTAAAMKDDWGEPFSAYESKGESGRAFNFVQPTEESSDDEEDGDDTSAEEDDSEDDAVIPDTELFYNEVLDTLQRAEKENISADNIILDINSLKHAYNIQINEVNHMVIQAVLQRPLQDISDTATSSQLLTNLKPLLKLCIHVFKNYYRSDKSQHECLLAIKEFVCDQSHDLYTPIIGQVLMFFYQNDILDEDVIVKWYETSLQPGKFKTQVSKLVEWFNEAESDSESD</sequence>
<dbReference type="InterPro" id="IPR029044">
    <property type="entry name" value="Nucleotide-diphossugar_trans"/>
</dbReference>
<evidence type="ECO:0000256" key="5">
    <source>
        <dbReference type="ARBA" id="ARBA00022917"/>
    </source>
</evidence>
<dbReference type="InterPro" id="IPR044123">
    <property type="entry name" value="W2_eIF2B_epsilon"/>
</dbReference>
<dbReference type="GO" id="GO:0003743">
    <property type="term" value="F:translation initiation factor activity"/>
    <property type="evidence" value="ECO:0007669"/>
    <property type="project" value="TreeGrafter"/>
</dbReference>
<dbReference type="Gene3D" id="2.160.10.10">
    <property type="entry name" value="Hexapeptide repeat proteins"/>
    <property type="match status" value="1"/>
</dbReference>
<dbReference type="InterPro" id="IPR011004">
    <property type="entry name" value="Trimer_LpxA-like_sf"/>
</dbReference>
<dbReference type="SUPFAM" id="SSF53448">
    <property type="entry name" value="Nucleotide-diphospho-sugar transferases"/>
    <property type="match status" value="1"/>
</dbReference>
<dbReference type="FunFam" id="1.25.40.180:FF:000022">
    <property type="entry name" value="Translation initiation factor eIF-2B epsilon subunit"/>
    <property type="match status" value="1"/>
</dbReference>
<proteinExistence type="inferred from homology"/>
<gene>
    <name evidence="11" type="ORF">EB796_021282</name>
</gene>
<evidence type="ECO:0000256" key="8">
    <source>
        <dbReference type="ARBA" id="ARBA00046432"/>
    </source>
</evidence>
<dbReference type="Pfam" id="PF25084">
    <property type="entry name" value="LbH_EIF2B"/>
    <property type="match status" value="1"/>
</dbReference>
<dbReference type="Gene3D" id="3.90.550.10">
    <property type="entry name" value="Spore Coat Polysaccharide Biosynthesis Protein SpsA, Chain A"/>
    <property type="match status" value="1"/>
</dbReference>
<comment type="caution">
    <text evidence="11">The sequence shown here is derived from an EMBL/GenBank/DDBJ whole genome shotgun (WGS) entry which is preliminary data.</text>
</comment>
<organism evidence="11 12">
    <name type="scientific">Bugula neritina</name>
    <name type="common">Brown bryozoan</name>
    <name type="synonym">Sertularia neritina</name>
    <dbReference type="NCBI Taxonomy" id="10212"/>
    <lineage>
        <taxon>Eukaryota</taxon>
        <taxon>Metazoa</taxon>
        <taxon>Spiralia</taxon>
        <taxon>Lophotrochozoa</taxon>
        <taxon>Bryozoa</taxon>
        <taxon>Gymnolaemata</taxon>
        <taxon>Cheilostomatida</taxon>
        <taxon>Flustrina</taxon>
        <taxon>Buguloidea</taxon>
        <taxon>Bugulidae</taxon>
        <taxon>Bugula</taxon>
    </lineage>
</organism>
<protein>
    <recommendedName>
        <fullName evidence="6">Translation initiation factor eIF2B subunit epsilon</fullName>
    </recommendedName>
    <alternativeName>
        <fullName evidence="7">eIF2B GDP-GTP exchange factor subunit epsilon</fullName>
    </alternativeName>
</protein>
<dbReference type="SUPFAM" id="SSF51161">
    <property type="entry name" value="Trimeric LpxA-like enzymes"/>
    <property type="match status" value="1"/>
</dbReference>
<dbReference type="InterPro" id="IPR016024">
    <property type="entry name" value="ARM-type_fold"/>
</dbReference>
<dbReference type="InterPro" id="IPR051956">
    <property type="entry name" value="eIF2B_epsilon"/>
</dbReference>
<dbReference type="EMBL" id="VXIV02003176">
    <property type="protein sequence ID" value="KAF6020420.1"/>
    <property type="molecule type" value="Genomic_DNA"/>
</dbReference>
<accession>A0A7J7J2K1</accession>
<evidence type="ECO:0000259" key="10">
    <source>
        <dbReference type="PROSITE" id="PS51363"/>
    </source>
</evidence>
<dbReference type="SMART" id="SM00515">
    <property type="entry name" value="eIF5C"/>
    <property type="match status" value="1"/>
</dbReference>
<dbReference type="GO" id="GO:0005085">
    <property type="term" value="F:guanyl-nucleotide exchange factor activity"/>
    <property type="evidence" value="ECO:0007669"/>
    <property type="project" value="InterPro"/>
</dbReference>
<dbReference type="AlphaFoldDB" id="A0A7J7J2K1"/>
<feature type="compositionally biased region" description="Acidic residues" evidence="9">
    <location>
        <begin position="447"/>
        <end position="470"/>
    </location>
</feature>
<keyword evidence="3" id="KW-0963">Cytoplasm</keyword>
<comment type="subunit">
    <text evidence="8">Component of the translation initiation factor 2B (eIF2B) complex which is a heterodecamer of two sets of five different subunits: alpha, beta, gamma, delta and epsilon. Subunits alpha, beta and delta comprise a regulatory subcomplex and subunits epsilon and gamma comprise a catalytic subcomplex. Within the complex, the hexameric regulatory complex resides at the center, with the two heterodimeric catalytic subcomplexes bound on opposite sides.</text>
</comment>
<dbReference type="GO" id="GO:0005851">
    <property type="term" value="C:eukaryotic translation initiation factor 2B complex"/>
    <property type="evidence" value="ECO:0007669"/>
    <property type="project" value="TreeGrafter"/>
</dbReference>
<evidence type="ECO:0000256" key="3">
    <source>
        <dbReference type="ARBA" id="ARBA00022490"/>
    </source>
</evidence>
<comment type="subcellular location">
    <subcellularLocation>
        <location evidence="1">Cytoplasm</location>
        <location evidence="1">Cytosol</location>
    </subcellularLocation>
</comment>
<evidence type="ECO:0000256" key="7">
    <source>
        <dbReference type="ARBA" id="ARBA00044345"/>
    </source>
</evidence>
<comment type="similarity">
    <text evidence="2">Belongs to the eIF-2B gamma/epsilon subunits family.</text>
</comment>
<dbReference type="Proteomes" id="UP000593567">
    <property type="component" value="Unassembled WGS sequence"/>
</dbReference>
<dbReference type="PANTHER" id="PTHR45887">
    <property type="entry name" value="TRANSLATION INITIATION FACTOR EIF-2B SUBUNIT EPSILON"/>
    <property type="match status" value="1"/>
</dbReference>
<evidence type="ECO:0000313" key="12">
    <source>
        <dbReference type="Proteomes" id="UP000593567"/>
    </source>
</evidence>
<name>A0A7J7J2K1_BUGNE</name>
<reference evidence="11" key="1">
    <citation type="submission" date="2020-06" db="EMBL/GenBank/DDBJ databases">
        <title>Draft genome of Bugula neritina, a colonial animal packing powerful symbionts and potential medicines.</title>
        <authorList>
            <person name="Rayko M."/>
        </authorList>
    </citation>
    <scope>NUCLEOTIDE SEQUENCE [LARGE SCALE GENOMIC DNA]</scope>
    <source>
        <strain evidence="11">Kwan_BN1</strain>
    </source>
</reference>
<dbReference type="OrthoDB" id="424572at2759"/>
<dbReference type="GO" id="GO:0005829">
    <property type="term" value="C:cytosol"/>
    <property type="evidence" value="ECO:0007669"/>
    <property type="project" value="UniProtKB-SubCell"/>
</dbReference>
<dbReference type="InterPro" id="IPR056764">
    <property type="entry name" value="LbH_EIF2B3/5"/>
</dbReference>
<dbReference type="SUPFAM" id="SSF48371">
    <property type="entry name" value="ARM repeat"/>
    <property type="match status" value="1"/>
</dbReference>
<dbReference type="PROSITE" id="PS51363">
    <property type="entry name" value="W2"/>
    <property type="match status" value="1"/>
</dbReference>
<evidence type="ECO:0000256" key="9">
    <source>
        <dbReference type="SAM" id="MobiDB-lite"/>
    </source>
</evidence>
<dbReference type="Gene3D" id="1.25.40.180">
    <property type="match status" value="1"/>
</dbReference>
<dbReference type="InterPro" id="IPR003307">
    <property type="entry name" value="W2_domain"/>
</dbReference>
<feature type="region of interest" description="Disordered" evidence="9">
    <location>
        <begin position="427"/>
        <end position="470"/>
    </location>
</feature>
<feature type="domain" description="W2" evidence="10">
    <location>
        <begin position="471"/>
        <end position="641"/>
    </location>
</feature>
<evidence type="ECO:0000256" key="4">
    <source>
        <dbReference type="ARBA" id="ARBA00022540"/>
    </source>
</evidence>
<keyword evidence="12" id="KW-1185">Reference proteome</keyword>
<evidence type="ECO:0000256" key="6">
    <source>
        <dbReference type="ARBA" id="ARBA00044144"/>
    </source>
</evidence>
<evidence type="ECO:0000256" key="1">
    <source>
        <dbReference type="ARBA" id="ARBA00004514"/>
    </source>
</evidence>
<evidence type="ECO:0000313" key="11">
    <source>
        <dbReference type="EMBL" id="KAF6020420.1"/>
    </source>
</evidence>
<dbReference type="CDD" id="cd11558">
    <property type="entry name" value="W2_eIF2B_epsilon"/>
    <property type="match status" value="1"/>
</dbReference>
<dbReference type="GO" id="GO:0031369">
    <property type="term" value="F:translation initiation factor binding"/>
    <property type="evidence" value="ECO:0007669"/>
    <property type="project" value="InterPro"/>
</dbReference>
<keyword evidence="5" id="KW-0648">Protein biosynthesis</keyword>
<dbReference type="PANTHER" id="PTHR45887:SF1">
    <property type="entry name" value="TRANSLATION INITIATION FACTOR EIF-2B SUBUNIT EPSILON"/>
    <property type="match status" value="1"/>
</dbReference>
<evidence type="ECO:0000256" key="2">
    <source>
        <dbReference type="ARBA" id="ARBA00007878"/>
    </source>
</evidence>
<keyword evidence="4" id="KW-0396">Initiation factor</keyword>
<dbReference type="Pfam" id="PF02020">
    <property type="entry name" value="W2"/>
    <property type="match status" value="1"/>
</dbReference>